<name>A0AAD5X868_9FUNG</name>
<dbReference type="EMBL" id="JADGJD010000032">
    <property type="protein sequence ID" value="KAJ3056459.1"/>
    <property type="molecule type" value="Genomic_DNA"/>
</dbReference>
<evidence type="ECO:0000256" key="4">
    <source>
        <dbReference type="ARBA" id="ARBA00023288"/>
    </source>
</evidence>
<protein>
    <recommendedName>
        <fullName evidence="2">Dymeclin</fullName>
    </recommendedName>
</protein>
<comment type="caution">
    <text evidence="5">The sequence shown here is derived from an EMBL/GenBank/DDBJ whole genome shotgun (WGS) entry which is preliminary data.</text>
</comment>
<keyword evidence="6" id="KW-1185">Reference proteome</keyword>
<evidence type="ECO:0000256" key="3">
    <source>
        <dbReference type="ARBA" id="ARBA00022707"/>
    </source>
</evidence>
<proteinExistence type="inferred from homology"/>
<dbReference type="Pfam" id="PF09742">
    <property type="entry name" value="Dymeclin"/>
    <property type="match status" value="1"/>
</dbReference>
<dbReference type="InterPro" id="IPR019142">
    <property type="entry name" value="Dymeclin"/>
</dbReference>
<evidence type="ECO:0000313" key="5">
    <source>
        <dbReference type="EMBL" id="KAJ3056459.1"/>
    </source>
</evidence>
<dbReference type="GO" id="GO:0005794">
    <property type="term" value="C:Golgi apparatus"/>
    <property type="evidence" value="ECO:0007669"/>
    <property type="project" value="TreeGrafter"/>
</dbReference>
<reference evidence="5" key="1">
    <citation type="submission" date="2020-05" db="EMBL/GenBank/DDBJ databases">
        <title>Phylogenomic resolution of chytrid fungi.</title>
        <authorList>
            <person name="Stajich J.E."/>
            <person name="Amses K."/>
            <person name="Simmons R."/>
            <person name="Seto K."/>
            <person name="Myers J."/>
            <person name="Bonds A."/>
            <person name="Quandt C.A."/>
            <person name="Barry K."/>
            <person name="Liu P."/>
            <person name="Grigoriev I."/>
            <person name="Longcore J.E."/>
            <person name="James T.Y."/>
        </authorList>
    </citation>
    <scope>NUCLEOTIDE SEQUENCE</scope>
    <source>
        <strain evidence="5">JEL0318</strain>
    </source>
</reference>
<keyword evidence="4" id="KW-0449">Lipoprotein</keyword>
<dbReference type="GO" id="GO:0007030">
    <property type="term" value="P:Golgi organization"/>
    <property type="evidence" value="ECO:0007669"/>
    <property type="project" value="TreeGrafter"/>
</dbReference>
<evidence type="ECO:0000256" key="1">
    <source>
        <dbReference type="ARBA" id="ARBA00010603"/>
    </source>
</evidence>
<sequence>MKLIASQTSLPLPDAETWKSLLDVTKISQPASSQEAFDLEMATLGVGEELIQNNSQTANFSVLLIYLLSSIRLMRNQAYDGTWPAATYNALFMVRVFTKHLIGTLAPAQIHNHYESDRKLPDATLQSPVRTSAPFIPPNDQTVFADPFVALDKRLRAEHLLDELLQLIIYSRTDSNADYEFYTECLNLLIVMFSTQLKKDAVSAPVGNYFLDLTMERLS</sequence>
<accession>A0AAD5X868</accession>
<dbReference type="AlphaFoldDB" id="A0AAD5X868"/>
<organism evidence="5 6">
    <name type="scientific">Rhizophlyctis rosea</name>
    <dbReference type="NCBI Taxonomy" id="64517"/>
    <lineage>
        <taxon>Eukaryota</taxon>
        <taxon>Fungi</taxon>
        <taxon>Fungi incertae sedis</taxon>
        <taxon>Chytridiomycota</taxon>
        <taxon>Chytridiomycota incertae sedis</taxon>
        <taxon>Chytridiomycetes</taxon>
        <taxon>Rhizophlyctidales</taxon>
        <taxon>Rhizophlyctidaceae</taxon>
        <taxon>Rhizophlyctis</taxon>
    </lineage>
</organism>
<dbReference type="PANTHER" id="PTHR12895">
    <property type="entry name" value="DYMECLIN"/>
    <property type="match status" value="1"/>
</dbReference>
<evidence type="ECO:0000256" key="2">
    <source>
        <dbReference type="ARBA" id="ARBA00015736"/>
    </source>
</evidence>
<dbReference type="Proteomes" id="UP001212841">
    <property type="component" value="Unassembled WGS sequence"/>
</dbReference>
<evidence type="ECO:0000313" key="6">
    <source>
        <dbReference type="Proteomes" id="UP001212841"/>
    </source>
</evidence>
<dbReference type="PANTHER" id="PTHR12895:SF9">
    <property type="entry name" value="DYMECLIN"/>
    <property type="match status" value="1"/>
</dbReference>
<keyword evidence="3" id="KW-0519">Myristate</keyword>
<gene>
    <name evidence="5" type="ORF">HK097_006778</name>
</gene>
<comment type="similarity">
    <text evidence="1">Belongs to the dymeclin family.</text>
</comment>